<evidence type="ECO:0000256" key="2">
    <source>
        <dbReference type="ARBA" id="ARBA00008954"/>
    </source>
</evidence>
<comment type="similarity">
    <text evidence="2 6">Belongs to the class-III pyridoxal-phosphate-dependent aminotransferase family.</text>
</comment>
<evidence type="ECO:0000313" key="7">
    <source>
        <dbReference type="EMBL" id="ELY36948.1"/>
    </source>
</evidence>
<dbReference type="SUPFAM" id="SSF53383">
    <property type="entry name" value="PLP-dependent transferases"/>
    <property type="match status" value="1"/>
</dbReference>
<organism evidence="7 8">
    <name type="scientific">Haloferax volcanii (strain ATCC 29605 / DSM 3757 / JCM 8879 / NBRC 14742 / NCIMB 2012 / VKM B-1768 / DS2)</name>
    <name type="common">Halobacterium volcanii</name>
    <dbReference type="NCBI Taxonomy" id="309800"/>
    <lineage>
        <taxon>Archaea</taxon>
        <taxon>Methanobacteriati</taxon>
        <taxon>Methanobacteriota</taxon>
        <taxon>Stenosarchaea group</taxon>
        <taxon>Halobacteria</taxon>
        <taxon>Halobacteriales</taxon>
        <taxon>Haloferacaceae</taxon>
        <taxon>Haloferax</taxon>
    </lineage>
</organism>
<dbReference type="Pfam" id="PF00202">
    <property type="entry name" value="Aminotran_3"/>
    <property type="match status" value="1"/>
</dbReference>
<name>A0A384LBT9_HALVD</name>
<keyword evidence="4 7" id="KW-0808">Transferase</keyword>
<dbReference type="RefSeq" id="WP_004041277.1">
    <property type="nucleotide sequence ID" value="NC_013964.1"/>
</dbReference>
<dbReference type="EMBL" id="AOHU01000021">
    <property type="protein sequence ID" value="ELY36948.1"/>
    <property type="molecule type" value="Genomic_DNA"/>
</dbReference>
<dbReference type="GeneID" id="8919129"/>
<accession>A0A384LBT9</accession>
<dbReference type="CDD" id="cd00610">
    <property type="entry name" value="OAT_like"/>
    <property type="match status" value="1"/>
</dbReference>
<dbReference type="PANTHER" id="PTHR43206">
    <property type="entry name" value="AMINOTRANSFERASE"/>
    <property type="match status" value="1"/>
</dbReference>
<dbReference type="Gene3D" id="3.40.640.10">
    <property type="entry name" value="Type I PLP-dependent aspartate aminotransferase-like (Major domain)"/>
    <property type="match status" value="1"/>
</dbReference>
<dbReference type="PROSITE" id="PS00600">
    <property type="entry name" value="AA_TRANSFER_CLASS_3"/>
    <property type="match status" value="1"/>
</dbReference>
<dbReference type="Gene3D" id="3.90.1150.10">
    <property type="entry name" value="Aspartate Aminotransferase, domain 1"/>
    <property type="match status" value="1"/>
</dbReference>
<dbReference type="Proteomes" id="UP000011532">
    <property type="component" value="Unassembled WGS sequence"/>
</dbReference>
<dbReference type="AlphaFoldDB" id="A0A384LBT9"/>
<evidence type="ECO:0000256" key="4">
    <source>
        <dbReference type="ARBA" id="ARBA00022679"/>
    </source>
</evidence>
<evidence type="ECO:0000256" key="3">
    <source>
        <dbReference type="ARBA" id="ARBA00022576"/>
    </source>
</evidence>
<evidence type="ECO:0000256" key="6">
    <source>
        <dbReference type="RuleBase" id="RU003560"/>
    </source>
</evidence>
<evidence type="ECO:0000256" key="1">
    <source>
        <dbReference type="ARBA" id="ARBA00001933"/>
    </source>
</evidence>
<dbReference type="GO" id="GO:0009450">
    <property type="term" value="P:gamma-aminobutyric acid catabolic process"/>
    <property type="evidence" value="ECO:0007669"/>
    <property type="project" value="TreeGrafter"/>
</dbReference>
<gene>
    <name evidence="7" type="ORF">C498_02340</name>
</gene>
<comment type="caution">
    <text evidence="7">The sequence shown here is derived from an EMBL/GenBank/DDBJ whole genome shotgun (WGS) entry which is preliminary data.</text>
</comment>
<evidence type="ECO:0000256" key="5">
    <source>
        <dbReference type="ARBA" id="ARBA00022898"/>
    </source>
</evidence>
<sequence length="454" mass="48814">MNRDTAEPDAAALPGPNAEKWVEFHHEHAAPSEYSHEFVWDVTAEADGPFVTDVDGNVLLDFTCHIGAAPLGYNNEKVLSKLREFDLVEPMKIAGQDMYFGAGPDPETAEFPGASHLMDKLTDVSSHYGMDTVFLSNSGAEAVENAMKITHDHEAPAKYGYAFEGSFHGRTLGTLSLTKSKEVYTRHYPQVAGIETVPFCADSGCSGDDDACDCGFFAGDGSRLRNSLSPEGGHVNPDEVAFAILEPIQGVGGYRFPSEAFMAEVGDVCDTYDIPLVVDEIQSGVGRTGEMWAADHYPIEPDVIASAKGLRVGATVSRTDVFPTEKNRLGSTFGGGDLLASMQGALTLDAIEEYDLLDNATERGRQARELLADDAPDHVVDVRGKGLMLAVEFDTKKRRDAVVEAALDRGLLTLGCGKKTIRLLPPLDSTEREIELGVGIFCEAMDAVATEAVA</sequence>
<protein>
    <submittedName>
        <fullName evidence="7">4-aminobutyrate aminotransferase</fullName>
    </submittedName>
</protein>
<dbReference type="PIRSF" id="PIRSF000521">
    <property type="entry name" value="Transaminase_4ab_Lys_Orn"/>
    <property type="match status" value="1"/>
</dbReference>
<dbReference type="OrthoDB" id="7184at2157"/>
<reference evidence="8" key="1">
    <citation type="submission" date="2012-11" db="EMBL/GenBank/DDBJ databases">
        <authorList>
            <person name="Becker E.A."/>
            <person name="Seitzer P."/>
            <person name="Tritt A."/>
            <person name="Larsen D."/>
            <person name="Yao A."/>
            <person name="Wu D."/>
            <person name="Darling A."/>
            <person name="Eisen J.A."/>
            <person name="Facciotti M.T."/>
        </authorList>
    </citation>
    <scope>NUCLEOTIDE SEQUENCE [LARGE SCALE GENOMIC DNA]</scope>
    <source>
        <strain evidence="8">ATCC 29605 / DSM 3757 / JCM 8879 / NBRC 14742 / NCIMB 2012 / VKM B-1768 / DS2</strain>
    </source>
</reference>
<keyword evidence="5 6" id="KW-0663">Pyridoxal phosphate</keyword>
<proteinExistence type="inferred from homology"/>
<dbReference type="GO" id="GO:0008483">
    <property type="term" value="F:transaminase activity"/>
    <property type="evidence" value="ECO:0007669"/>
    <property type="project" value="UniProtKB-KW"/>
</dbReference>
<dbReference type="InterPro" id="IPR015424">
    <property type="entry name" value="PyrdxlP-dep_Trfase"/>
</dbReference>
<dbReference type="InterPro" id="IPR015421">
    <property type="entry name" value="PyrdxlP-dep_Trfase_major"/>
</dbReference>
<evidence type="ECO:0000313" key="8">
    <source>
        <dbReference type="Proteomes" id="UP000011532"/>
    </source>
</evidence>
<dbReference type="InterPro" id="IPR049704">
    <property type="entry name" value="Aminotrans_3_PPA_site"/>
</dbReference>
<dbReference type="InterPro" id="IPR015422">
    <property type="entry name" value="PyrdxlP-dep_Trfase_small"/>
</dbReference>
<dbReference type="PANTHER" id="PTHR43206:SF2">
    <property type="entry name" value="4-AMINOBUTYRATE AMINOTRANSFERASE GABT"/>
    <property type="match status" value="1"/>
</dbReference>
<comment type="cofactor">
    <cofactor evidence="1">
        <name>pyridoxal 5'-phosphate</name>
        <dbReference type="ChEBI" id="CHEBI:597326"/>
    </cofactor>
</comment>
<dbReference type="InterPro" id="IPR005814">
    <property type="entry name" value="Aminotrans_3"/>
</dbReference>
<reference evidence="7 8" key="2">
    <citation type="journal article" date="2014" name="PLoS Genet.">
        <title>Phylogenetically driven sequencing of extremely halophilic archaea reveals strategies for static and dynamic osmo-response.</title>
        <authorList>
            <person name="Becker E.A."/>
            <person name="Seitzer P.M."/>
            <person name="Tritt A."/>
            <person name="Larsen D."/>
            <person name="Krusor M."/>
            <person name="Yao A.I."/>
            <person name="Wu D."/>
            <person name="Madern D."/>
            <person name="Eisen J.A."/>
            <person name="Darling A.E."/>
            <person name="Facciotti M.T."/>
        </authorList>
    </citation>
    <scope>NUCLEOTIDE SEQUENCE [LARGE SCALE GENOMIC DNA]</scope>
    <source>
        <strain evidence="8">ATCC 29605 / DSM 3757 / JCM 8879 / NBRC 14742 / NCIMB 2012 / VKM B-1768 / DS2</strain>
    </source>
</reference>
<dbReference type="GO" id="GO:0030170">
    <property type="term" value="F:pyridoxal phosphate binding"/>
    <property type="evidence" value="ECO:0007669"/>
    <property type="project" value="InterPro"/>
</dbReference>
<keyword evidence="3 7" id="KW-0032">Aminotransferase</keyword>